<name>A0A0F9IYS3_9ZZZZ</name>
<organism evidence="1">
    <name type="scientific">marine sediment metagenome</name>
    <dbReference type="NCBI Taxonomy" id="412755"/>
    <lineage>
        <taxon>unclassified sequences</taxon>
        <taxon>metagenomes</taxon>
        <taxon>ecological metagenomes</taxon>
    </lineage>
</organism>
<dbReference type="InterPro" id="IPR016181">
    <property type="entry name" value="Acyl_CoA_acyltransferase"/>
</dbReference>
<gene>
    <name evidence="1" type="ORF">LCGC14_1596670</name>
</gene>
<sequence length="239" mass="29138">MKKKGTYIKEYYPQYKIIYIWEHECLMENKILEKIKYWLGITKFSLIKYTIDNLKFKKITDHIIIDKFLYTWHYIHHGRHGQDYGIYFKNELIAVARFTSPHRKEIATSLKYKPNEVLELSRLCVHPRYQKKNLLSWFLSKCEKHIKRNFKEIKCLVSFADTSYGHTGAVYKASNWVLHSKTKPNYYYIDESGWVMHKKTLWNHAKKMSIKESEYAEKYKYEKIWGKEKLKFIRIIRKN</sequence>
<dbReference type="EMBL" id="LAZR01012749">
    <property type="protein sequence ID" value="KKM25274.1"/>
    <property type="molecule type" value="Genomic_DNA"/>
</dbReference>
<comment type="caution">
    <text evidence="1">The sequence shown here is derived from an EMBL/GenBank/DDBJ whole genome shotgun (WGS) entry which is preliminary data.</text>
</comment>
<dbReference type="Gene3D" id="3.40.630.30">
    <property type="match status" value="1"/>
</dbReference>
<dbReference type="Pfam" id="PF25680">
    <property type="entry name" value="Mom"/>
    <property type="match status" value="1"/>
</dbReference>
<evidence type="ECO:0000313" key="1">
    <source>
        <dbReference type="EMBL" id="KKM25274.1"/>
    </source>
</evidence>
<dbReference type="InterPro" id="IPR057895">
    <property type="entry name" value="Mom"/>
</dbReference>
<accession>A0A0F9IYS3</accession>
<dbReference type="AlphaFoldDB" id="A0A0F9IYS3"/>
<dbReference type="SUPFAM" id="SSF55729">
    <property type="entry name" value="Acyl-CoA N-acyltransferases (Nat)"/>
    <property type="match status" value="1"/>
</dbReference>
<protein>
    <submittedName>
        <fullName evidence="1">Uncharacterized protein</fullName>
    </submittedName>
</protein>
<proteinExistence type="predicted"/>
<reference evidence="1" key="1">
    <citation type="journal article" date="2015" name="Nature">
        <title>Complex archaea that bridge the gap between prokaryotes and eukaryotes.</title>
        <authorList>
            <person name="Spang A."/>
            <person name="Saw J.H."/>
            <person name="Jorgensen S.L."/>
            <person name="Zaremba-Niedzwiedzka K."/>
            <person name="Martijn J."/>
            <person name="Lind A.E."/>
            <person name="van Eijk R."/>
            <person name="Schleper C."/>
            <person name="Guy L."/>
            <person name="Ettema T.J."/>
        </authorList>
    </citation>
    <scope>NUCLEOTIDE SEQUENCE</scope>
</reference>